<comment type="caution">
    <text evidence="1">The sequence shown here is derived from an EMBL/GenBank/DDBJ whole genome shotgun (WGS) entry which is preliminary data.</text>
</comment>
<dbReference type="AlphaFoldDB" id="A0A4C1SZU8"/>
<dbReference type="EMBL" id="BGZK01011416">
    <property type="protein sequence ID" value="GBP06767.1"/>
    <property type="molecule type" value="Genomic_DNA"/>
</dbReference>
<evidence type="ECO:0000313" key="1">
    <source>
        <dbReference type="EMBL" id="GBP06767.1"/>
    </source>
</evidence>
<keyword evidence="2" id="KW-1185">Reference proteome</keyword>
<name>A0A4C1SZU8_EUMVA</name>
<sequence>MSICRRHFANATQLVNKVFESTDELSSISEMTAHKQTKQLK</sequence>
<reference evidence="1 2" key="1">
    <citation type="journal article" date="2019" name="Commun. Biol.">
        <title>The bagworm genome reveals a unique fibroin gene that provides high tensile strength.</title>
        <authorList>
            <person name="Kono N."/>
            <person name="Nakamura H."/>
            <person name="Ohtoshi R."/>
            <person name="Tomita M."/>
            <person name="Numata K."/>
            <person name="Arakawa K."/>
        </authorList>
    </citation>
    <scope>NUCLEOTIDE SEQUENCE [LARGE SCALE GENOMIC DNA]</scope>
</reference>
<accession>A0A4C1SZU8</accession>
<organism evidence="1 2">
    <name type="scientific">Eumeta variegata</name>
    <name type="common">Bagworm moth</name>
    <name type="synonym">Eumeta japonica</name>
    <dbReference type="NCBI Taxonomy" id="151549"/>
    <lineage>
        <taxon>Eukaryota</taxon>
        <taxon>Metazoa</taxon>
        <taxon>Ecdysozoa</taxon>
        <taxon>Arthropoda</taxon>
        <taxon>Hexapoda</taxon>
        <taxon>Insecta</taxon>
        <taxon>Pterygota</taxon>
        <taxon>Neoptera</taxon>
        <taxon>Endopterygota</taxon>
        <taxon>Lepidoptera</taxon>
        <taxon>Glossata</taxon>
        <taxon>Ditrysia</taxon>
        <taxon>Tineoidea</taxon>
        <taxon>Psychidae</taxon>
        <taxon>Oiketicinae</taxon>
        <taxon>Eumeta</taxon>
    </lineage>
</organism>
<feature type="non-terminal residue" evidence="1">
    <location>
        <position position="41"/>
    </location>
</feature>
<protein>
    <submittedName>
        <fullName evidence="1">Uncharacterized protein</fullName>
    </submittedName>
</protein>
<evidence type="ECO:0000313" key="2">
    <source>
        <dbReference type="Proteomes" id="UP000299102"/>
    </source>
</evidence>
<dbReference type="Proteomes" id="UP000299102">
    <property type="component" value="Unassembled WGS sequence"/>
</dbReference>
<gene>
    <name evidence="1" type="ORF">EVAR_73271_1</name>
</gene>
<proteinExistence type="predicted"/>